<keyword evidence="2" id="KW-0812">Transmembrane</keyword>
<sequence>MSSQPIARSRHLLAGVAVVADVTAVVTLFALDSLTLITVTAALLLLTGAYLLVRGWDENFGRRLLIGIAGTVLGASTLTAVLVPKITASGEPSSAATPSISAASTPTASTKPAGEPAIEVKLEESRGIDLETDRPTVITTDGANGAVDLFLAAGIVVPELHANNSDFAFVDTNEKEARNRCTGLMDQLYETINGVTVLYADAVSPGDQFCFYTSQREVAWARVNDTNGRRIVLNVKLWR</sequence>
<protein>
    <submittedName>
        <fullName evidence="3">Uncharacterized protein</fullName>
    </submittedName>
</protein>
<dbReference type="AlphaFoldDB" id="A0A919T2S9"/>
<keyword evidence="4" id="KW-1185">Reference proteome</keyword>
<gene>
    <name evidence="3" type="ORF">Aco04nite_80390</name>
</gene>
<feature type="compositionally biased region" description="Low complexity" evidence="1">
    <location>
        <begin position="92"/>
        <end position="113"/>
    </location>
</feature>
<keyword evidence="2" id="KW-1133">Transmembrane helix</keyword>
<dbReference type="EMBL" id="BOQP01000050">
    <property type="protein sequence ID" value="GIM82200.1"/>
    <property type="molecule type" value="Genomic_DNA"/>
</dbReference>
<evidence type="ECO:0000256" key="1">
    <source>
        <dbReference type="SAM" id="MobiDB-lite"/>
    </source>
</evidence>
<proteinExistence type="predicted"/>
<name>A0A919T2S9_9ACTN</name>
<keyword evidence="2" id="KW-0472">Membrane</keyword>
<dbReference type="Proteomes" id="UP000680865">
    <property type="component" value="Unassembled WGS sequence"/>
</dbReference>
<feature type="transmembrane region" description="Helical" evidence="2">
    <location>
        <begin position="12"/>
        <end position="30"/>
    </location>
</feature>
<organism evidence="3 4">
    <name type="scientific">Winogradskya consettensis</name>
    <dbReference type="NCBI Taxonomy" id="113560"/>
    <lineage>
        <taxon>Bacteria</taxon>
        <taxon>Bacillati</taxon>
        <taxon>Actinomycetota</taxon>
        <taxon>Actinomycetes</taxon>
        <taxon>Micromonosporales</taxon>
        <taxon>Micromonosporaceae</taxon>
        <taxon>Winogradskya</taxon>
    </lineage>
</organism>
<evidence type="ECO:0000313" key="4">
    <source>
        <dbReference type="Proteomes" id="UP000680865"/>
    </source>
</evidence>
<dbReference type="RefSeq" id="WP_213002420.1">
    <property type="nucleotide sequence ID" value="NZ_BAAATW010000018.1"/>
</dbReference>
<comment type="caution">
    <text evidence="3">The sequence shown here is derived from an EMBL/GenBank/DDBJ whole genome shotgun (WGS) entry which is preliminary data.</text>
</comment>
<feature type="region of interest" description="Disordered" evidence="1">
    <location>
        <begin position="89"/>
        <end position="115"/>
    </location>
</feature>
<reference evidence="3" key="1">
    <citation type="submission" date="2021-03" db="EMBL/GenBank/DDBJ databases">
        <title>Whole genome shotgun sequence of Actinoplanes consettensis NBRC 14913.</title>
        <authorList>
            <person name="Komaki H."/>
            <person name="Tamura T."/>
        </authorList>
    </citation>
    <scope>NUCLEOTIDE SEQUENCE</scope>
    <source>
        <strain evidence="3">NBRC 14913</strain>
    </source>
</reference>
<accession>A0A919T2S9</accession>
<evidence type="ECO:0000256" key="2">
    <source>
        <dbReference type="SAM" id="Phobius"/>
    </source>
</evidence>
<feature type="transmembrane region" description="Helical" evidence="2">
    <location>
        <begin position="36"/>
        <end position="53"/>
    </location>
</feature>
<feature type="transmembrane region" description="Helical" evidence="2">
    <location>
        <begin position="65"/>
        <end position="83"/>
    </location>
</feature>
<evidence type="ECO:0000313" key="3">
    <source>
        <dbReference type="EMBL" id="GIM82200.1"/>
    </source>
</evidence>